<evidence type="ECO:0000313" key="2">
    <source>
        <dbReference type="EMBL" id="QYN51920.1"/>
    </source>
</evidence>
<dbReference type="Proteomes" id="UP000826550">
    <property type="component" value="Chromosome"/>
</dbReference>
<organism evidence="2 3">
    <name type="scientific">Lactobacillus panisapium</name>
    <dbReference type="NCBI Taxonomy" id="2012495"/>
    <lineage>
        <taxon>Bacteria</taxon>
        <taxon>Bacillati</taxon>
        <taxon>Bacillota</taxon>
        <taxon>Bacilli</taxon>
        <taxon>Lactobacillales</taxon>
        <taxon>Lactobacillaceae</taxon>
        <taxon>Lactobacillus</taxon>
    </lineage>
</organism>
<evidence type="ECO:0000313" key="3">
    <source>
        <dbReference type="Proteomes" id="UP000826550"/>
    </source>
</evidence>
<gene>
    <name evidence="2" type="ORF">GYM71_00105</name>
</gene>
<accession>A0ABX8W6Q0</accession>
<dbReference type="EMBL" id="CP048268">
    <property type="protein sequence ID" value="QYN51920.1"/>
    <property type="molecule type" value="Genomic_DNA"/>
</dbReference>
<keyword evidence="1" id="KW-1133">Transmembrane helix</keyword>
<keyword evidence="3" id="KW-1185">Reference proteome</keyword>
<proteinExistence type="predicted"/>
<dbReference type="RefSeq" id="WP_220220427.1">
    <property type="nucleotide sequence ID" value="NZ_CP048268.1"/>
</dbReference>
<sequence length="164" mass="18575">MKIEGSKIEMNQMSNNRIKKVVISTISIAFTILLFGLFATHTNSKNNITNQVQASSLTIPKKMRGTWKSKPIYSSDAKHIKKNMAVPAMKMKVTAKKVRWHFIGYVPAPYNRKKHTIKLVSKQNGQPVLKGHGPFRDDNYLQMSGKKLILAYHGGFNQFTKVAK</sequence>
<reference evidence="2 3" key="1">
    <citation type="submission" date="2020-01" db="EMBL/GenBank/DDBJ databases">
        <title>Vast differences in strain-level diversity in the gut microbiota of two closely related honey bee species.</title>
        <authorList>
            <person name="Ellegaard K.M."/>
            <person name="Suenami S."/>
            <person name="Miyazaki R."/>
            <person name="Engel P."/>
        </authorList>
    </citation>
    <scope>NUCLEOTIDE SEQUENCE [LARGE SCALE GENOMIC DNA]</scope>
    <source>
        <strain evidence="2 3">ESL0416</strain>
    </source>
</reference>
<evidence type="ECO:0000256" key="1">
    <source>
        <dbReference type="SAM" id="Phobius"/>
    </source>
</evidence>
<name>A0ABX8W6Q0_9LACO</name>
<keyword evidence="1" id="KW-0812">Transmembrane</keyword>
<feature type="transmembrane region" description="Helical" evidence="1">
    <location>
        <begin position="21"/>
        <end position="39"/>
    </location>
</feature>
<keyword evidence="1" id="KW-0472">Membrane</keyword>
<protein>
    <submittedName>
        <fullName evidence="2">Uncharacterized protein</fullName>
    </submittedName>
</protein>